<feature type="signal peptide" evidence="5">
    <location>
        <begin position="1"/>
        <end position="28"/>
    </location>
</feature>
<dbReference type="STRING" id="1121306.SAMN02745196_02875"/>
<dbReference type="CDD" id="cd14748">
    <property type="entry name" value="PBP2_UgpB"/>
    <property type="match status" value="1"/>
</dbReference>
<evidence type="ECO:0000256" key="3">
    <source>
        <dbReference type="ARBA" id="ARBA00022448"/>
    </source>
</evidence>
<dbReference type="GO" id="GO:0030313">
    <property type="term" value="C:cell envelope"/>
    <property type="evidence" value="ECO:0007669"/>
    <property type="project" value="UniProtKB-SubCell"/>
</dbReference>
<evidence type="ECO:0000256" key="1">
    <source>
        <dbReference type="ARBA" id="ARBA00004196"/>
    </source>
</evidence>
<feature type="chain" id="PRO_5013064886" evidence="5">
    <location>
        <begin position="29"/>
        <end position="455"/>
    </location>
</feature>
<dbReference type="SUPFAM" id="SSF53850">
    <property type="entry name" value="Periplasmic binding protein-like II"/>
    <property type="match status" value="1"/>
</dbReference>
<sequence>MKLKKLTALIASCVLTLSLFGCGNGASAKSEQPKDEAKTTIATEIKDPVSIEFWHAMTGENEKALQEIADKFNKKNEGKITVNLVYQGHYKELFSKLEGASKSNQLPALAMIYPNRLTAYVKNDLVEDLNPYIENEKIGFKDEVWKDIPEFLRDNGMWNGKHHSLPFNKGTYLLFYNDDILKENGVAVPSNWDELKAAAEKLTIDKDKDGKNDIQGLGLNTSVGIDSSFWVEQAGGHLIDEDKDQILFNSPETEKAFDFLSGMVKDGSAKILDEEKYITGPLGRGELAMGISSISALPDIIKACEGGNVNFKTAVLPEGKEKAALFSGTDVTIFNTPSAEEKLAAFEFIKFFMEDENQLTWGTKSGYLPLRKSVLNSKEFKEYVEKENPAKGEAVKEFDYGYCDPKVLNGYSIHENMDKALKQIILGEKSTKDALNEAEQNTRKALDEAKKSFGE</sequence>
<evidence type="ECO:0000256" key="2">
    <source>
        <dbReference type="ARBA" id="ARBA00008520"/>
    </source>
</evidence>
<comment type="similarity">
    <text evidence="2">Belongs to the bacterial solute-binding protein 1 family.</text>
</comment>
<evidence type="ECO:0000256" key="5">
    <source>
        <dbReference type="SAM" id="SignalP"/>
    </source>
</evidence>
<proteinExistence type="inferred from homology"/>
<dbReference type="Pfam" id="PF13416">
    <property type="entry name" value="SBP_bac_8"/>
    <property type="match status" value="1"/>
</dbReference>
<keyword evidence="3" id="KW-0813">Transport</keyword>
<dbReference type="InterPro" id="IPR006059">
    <property type="entry name" value="SBP"/>
</dbReference>
<evidence type="ECO:0000313" key="7">
    <source>
        <dbReference type="Proteomes" id="UP000184526"/>
    </source>
</evidence>
<comment type="subcellular location">
    <subcellularLocation>
        <location evidence="1">Cell envelope</location>
    </subcellularLocation>
</comment>
<accession>A0A1M5YF21</accession>
<gene>
    <name evidence="6" type="ORF">SAMN02745196_02875</name>
</gene>
<dbReference type="OrthoDB" id="9795467at2"/>
<keyword evidence="4 5" id="KW-0732">Signal</keyword>
<organism evidence="6 7">
    <name type="scientific">Clostridium collagenovorans DSM 3089</name>
    <dbReference type="NCBI Taxonomy" id="1121306"/>
    <lineage>
        <taxon>Bacteria</taxon>
        <taxon>Bacillati</taxon>
        <taxon>Bacillota</taxon>
        <taxon>Clostridia</taxon>
        <taxon>Eubacteriales</taxon>
        <taxon>Clostridiaceae</taxon>
        <taxon>Clostridium</taxon>
    </lineage>
</organism>
<dbReference type="PANTHER" id="PTHR43649:SF31">
    <property type="entry name" value="SN-GLYCEROL-3-PHOSPHATE-BINDING PERIPLASMIC PROTEIN UGPB"/>
    <property type="match status" value="1"/>
</dbReference>
<dbReference type="AlphaFoldDB" id="A0A1M5YF21"/>
<name>A0A1M5YF21_9CLOT</name>
<reference evidence="6 7" key="1">
    <citation type="submission" date="2016-11" db="EMBL/GenBank/DDBJ databases">
        <authorList>
            <person name="Jaros S."/>
            <person name="Januszkiewicz K."/>
            <person name="Wedrychowicz H."/>
        </authorList>
    </citation>
    <scope>NUCLEOTIDE SEQUENCE [LARGE SCALE GENOMIC DNA]</scope>
    <source>
        <strain evidence="6 7">DSM 3089</strain>
    </source>
</reference>
<dbReference type="RefSeq" id="WP_072832690.1">
    <property type="nucleotide sequence ID" value="NZ_FQXP01000014.1"/>
</dbReference>
<dbReference type="PANTHER" id="PTHR43649">
    <property type="entry name" value="ARABINOSE-BINDING PROTEIN-RELATED"/>
    <property type="match status" value="1"/>
</dbReference>
<evidence type="ECO:0000313" key="6">
    <source>
        <dbReference type="EMBL" id="SHI10542.1"/>
    </source>
</evidence>
<evidence type="ECO:0000256" key="4">
    <source>
        <dbReference type="ARBA" id="ARBA00022729"/>
    </source>
</evidence>
<dbReference type="Proteomes" id="UP000184526">
    <property type="component" value="Unassembled WGS sequence"/>
</dbReference>
<dbReference type="InterPro" id="IPR050490">
    <property type="entry name" value="Bact_solute-bd_prot1"/>
</dbReference>
<dbReference type="EMBL" id="FQXP01000014">
    <property type="protein sequence ID" value="SHI10542.1"/>
    <property type="molecule type" value="Genomic_DNA"/>
</dbReference>
<keyword evidence="7" id="KW-1185">Reference proteome</keyword>
<dbReference type="PROSITE" id="PS51257">
    <property type="entry name" value="PROKAR_LIPOPROTEIN"/>
    <property type="match status" value="1"/>
</dbReference>
<protein>
    <submittedName>
        <fullName evidence="6">Carbohydrate ABC transporter substrate-binding protein, CUT1 family (TC 3.A.1.1.-)</fullName>
    </submittedName>
</protein>
<dbReference type="Gene3D" id="3.40.190.10">
    <property type="entry name" value="Periplasmic binding protein-like II"/>
    <property type="match status" value="2"/>
</dbReference>